<gene>
    <name evidence="1" type="ORF">K435DRAFT_974108</name>
</gene>
<accession>A0A4S8KP80</accession>
<name>A0A4S8KP80_DENBC</name>
<evidence type="ECO:0000313" key="2">
    <source>
        <dbReference type="Proteomes" id="UP000297245"/>
    </source>
</evidence>
<organism evidence="1 2">
    <name type="scientific">Dendrothele bispora (strain CBS 962.96)</name>
    <dbReference type="NCBI Taxonomy" id="1314807"/>
    <lineage>
        <taxon>Eukaryota</taxon>
        <taxon>Fungi</taxon>
        <taxon>Dikarya</taxon>
        <taxon>Basidiomycota</taxon>
        <taxon>Agaricomycotina</taxon>
        <taxon>Agaricomycetes</taxon>
        <taxon>Agaricomycetidae</taxon>
        <taxon>Agaricales</taxon>
        <taxon>Agaricales incertae sedis</taxon>
        <taxon>Dendrothele</taxon>
    </lineage>
</organism>
<dbReference type="Proteomes" id="UP000297245">
    <property type="component" value="Unassembled WGS sequence"/>
</dbReference>
<evidence type="ECO:0000313" key="1">
    <source>
        <dbReference type="EMBL" id="THU77108.1"/>
    </source>
</evidence>
<sequence>MDIVKVLGESITDLCIEEKSGIDKSFDFDLDPRLCPSLSRLSWTFHTIDSPRVFEQLKKFGSLNNLTDFCLGLKQDWMRLYHSDRDANRNLVEKLDKDLAPVLNMPSFRTLTLEILDSPSLFYSPEWLRENAKTRSSMPMPKWINELESAKSGRLKMPKWFSP</sequence>
<proteinExistence type="predicted"/>
<protein>
    <submittedName>
        <fullName evidence="1">Uncharacterized protein</fullName>
    </submittedName>
</protein>
<keyword evidence="2" id="KW-1185">Reference proteome</keyword>
<reference evidence="1 2" key="1">
    <citation type="journal article" date="2019" name="Nat. Ecol. Evol.">
        <title>Megaphylogeny resolves global patterns of mushroom evolution.</title>
        <authorList>
            <person name="Varga T."/>
            <person name="Krizsan K."/>
            <person name="Foldi C."/>
            <person name="Dima B."/>
            <person name="Sanchez-Garcia M."/>
            <person name="Sanchez-Ramirez S."/>
            <person name="Szollosi G.J."/>
            <person name="Szarkandi J.G."/>
            <person name="Papp V."/>
            <person name="Albert L."/>
            <person name="Andreopoulos W."/>
            <person name="Angelini C."/>
            <person name="Antonin V."/>
            <person name="Barry K.W."/>
            <person name="Bougher N.L."/>
            <person name="Buchanan P."/>
            <person name="Buyck B."/>
            <person name="Bense V."/>
            <person name="Catcheside P."/>
            <person name="Chovatia M."/>
            <person name="Cooper J."/>
            <person name="Damon W."/>
            <person name="Desjardin D."/>
            <person name="Finy P."/>
            <person name="Geml J."/>
            <person name="Haridas S."/>
            <person name="Hughes K."/>
            <person name="Justo A."/>
            <person name="Karasinski D."/>
            <person name="Kautmanova I."/>
            <person name="Kiss B."/>
            <person name="Kocsube S."/>
            <person name="Kotiranta H."/>
            <person name="LaButti K.M."/>
            <person name="Lechner B.E."/>
            <person name="Liimatainen K."/>
            <person name="Lipzen A."/>
            <person name="Lukacs Z."/>
            <person name="Mihaltcheva S."/>
            <person name="Morgado L.N."/>
            <person name="Niskanen T."/>
            <person name="Noordeloos M.E."/>
            <person name="Ohm R.A."/>
            <person name="Ortiz-Santana B."/>
            <person name="Ovrebo C."/>
            <person name="Racz N."/>
            <person name="Riley R."/>
            <person name="Savchenko A."/>
            <person name="Shiryaev A."/>
            <person name="Soop K."/>
            <person name="Spirin V."/>
            <person name="Szebenyi C."/>
            <person name="Tomsovsky M."/>
            <person name="Tulloss R.E."/>
            <person name="Uehling J."/>
            <person name="Grigoriev I.V."/>
            <person name="Vagvolgyi C."/>
            <person name="Papp T."/>
            <person name="Martin F.M."/>
            <person name="Miettinen O."/>
            <person name="Hibbett D.S."/>
            <person name="Nagy L.G."/>
        </authorList>
    </citation>
    <scope>NUCLEOTIDE SEQUENCE [LARGE SCALE GENOMIC DNA]</scope>
    <source>
        <strain evidence="1 2">CBS 962.96</strain>
    </source>
</reference>
<dbReference type="AlphaFoldDB" id="A0A4S8KP80"/>
<dbReference type="EMBL" id="ML180557">
    <property type="protein sequence ID" value="THU77108.1"/>
    <property type="molecule type" value="Genomic_DNA"/>
</dbReference>